<dbReference type="EMBL" id="BDIP01002709">
    <property type="protein sequence ID" value="GIQ86712.1"/>
    <property type="molecule type" value="Genomic_DNA"/>
</dbReference>
<evidence type="ECO:0000313" key="2">
    <source>
        <dbReference type="EMBL" id="GIQ86712.1"/>
    </source>
</evidence>
<feature type="compositionally biased region" description="Low complexity" evidence="1">
    <location>
        <begin position="90"/>
        <end position="102"/>
    </location>
</feature>
<dbReference type="Gene3D" id="1.10.8.20">
    <property type="entry name" value="N-terminal domain of phosphatidylinositol transfer protein sec14p"/>
    <property type="match status" value="1"/>
</dbReference>
<accession>A0A9K3GKY7</accession>
<dbReference type="SUPFAM" id="SSF46938">
    <property type="entry name" value="CRAL/TRIO N-terminal domain"/>
    <property type="match status" value="1"/>
</dbReference>
<comment type="caution">
    <text evidence="2">The sequence shown here is derived from an EMBL/GenBank/DDBJ whole genome shotgun (WGS) entry which is preliminary data.</text>
</comment>
<reference evidence="2 3" key="1">
    <citation type="journal article" date="2018" name="PLoS ONE">
        <title>The draft genome of Kipferlia bialata reveals reductive genome evolution in fornicate parasites.</title>
        <authorList>
            <person name="Tanifuji G."/>
            <person name="Takabayashi S."/>
            <person name="Kume K."/>
            <person name="Takagi M."/>
            <person name="Nakayama T."/>
            <person name="Kamikawa R."/>
            <person name="Inagaki Y."/>
            <person name="Hashimoto T."/>
        </authorList>
    </citation>
    <scope>NUCLEOTIDE SEQUENCE [LARGE SCALE GENOMIC DNA]</scope>
    <source>
        <strain evidence="2">NY0173</strain>
    </source>
</reference>
<name>A0A9K3GKY7_9EUKA</name>
<dbReference type="InterPro" id="IPR036273">
    <property type="entry name" value="CRAL/TRIO_N_dom_sf"/>
</dbReference>
<evidence type="ECO:0000256" key="1">
    <source>
        <dbReference type="SAM" id="MobiDB-lite"/>
    </source>
</evidence>
<feature type="region of interest" description="Disordered" evidence="1">
    <location>
        <begin position="81"/>
        <end position="102"/>
    </location>
</feature>
<sequence length="102" mass="11710">MQHSLSPEFIKNLTHEADHTVTDQEREYVAELDRLLEEKPIPNLSLGPFPDAKKVRFLRQAKYDIKKAYNTIVPYSSYRWASPSPPPLPSSASPTSLSMYIY</sequence>
<dbReference type="Proteomes" id="UP000265618">
    <property type="component" value="Unassembled WGS sequence"/>
</dbReference>
<proteinExistence type="predicted"/>
<organism evidence="2 3">
    <name type="scientific">Kipferlia bialata</name>
    <dbReference type="NCBI Taxonomy" id="797122"/>
    <lineage>
        <taxon>Eukaryota</taxon>
        <taxon>Metamonada</taxon>
        <taxon>Carpediemonas-like organisms</taxon>
        <taxon>Kipferlia</taxon>
    </lineage>
</organism>
<evidence type="ECO:0000313" key="3">
    <source>
        <dbReference type="Proteomes" id="UP000265618"/>
    </source>
</evidence>
<dbReference type="AlphaFoldDB" id="A0A9K3GKY7"/>
<gene>
    <name evidence="2" type="ORF">KIPB_008614</name>
</gene>
<protein>
    <submittedName>
        <fullName evidence="2">Uncharacterized protein</fullName>
    </submittedName>
</protein>
<keyword evidence="3" id="KW-1185">Reference proteome</keyword>